<evidence type="ECO:0000313" key="2">
    <source>
        <dbReference type="EMBL" id="CAH1390182.1"/>
    </source>
</evidence>
<feature type="region of interest" description="Disordered" evidence="1">
    <location>
        <begin position="1"/>
        <end position="21"/>
    </location>
</feature>
<reference evidence="2" key="1">
    <citation type="submission" date="2022-01" db="EMBL/GenBank/DDBJ databases">
        <authorList>
            <person name="King R."/>
        </authorList>
    </citation>
    <scope>NUCLEOTIDE SEQUENCE</scope>
</reference>
<evidence type="ECO:0000313" key="3">
    <source>
        <dbReference type="Proteomes" id="UP001152798"/>
    </source>
</evidence>
<name>A0A9P0H2J4_NEZVI</name>
<organism evidence="2 3">
    <name type="scientific">Nezara viridula</name>
    <name type="common">Southern green stink bug</name>
    <name type="synonym">Cimex viridulus</name>
    <dbReference type="NCBI Taxonomy" id="85310"/>
    <lineage>
        <taxon>Eukaryota</taxon>
        <taxon>Metazoa</taxon>
        <taxon>Ecdysozoa</taxon>
        <taxon>Arthropoda</taxon>
        <taxon>Hexapoda</taxon>
        <taxon>Insecta</taxon>
        <taxon>Pterygota</taxon>
        <taxon>Neoptera</taxon>
        <taxon>Paraneoptera</taxon>
        <taxon>Hemiptera</taxon>
        <taxon>Heteroptera</taxon>
        <taxon>Panheteroptera</taxon>
        <taxon>Pentatomomorpha</taxon>
        <taxon>Pentatomoidea</taxon>
        <taxon>Pentatomidae</taxon>
        <taxon>Pentatominae</taxon>
        <taxon>Nezara</taxon>
    </lineage>
</organism>
<sequence length="21" mass="2196">MLNRSFRGGGNGSSISLERGT</sequence>
<keyword evidence="3" id="KW-1185">Reference proteome</keyword>
<protein>
    <submittedName>
        <fullName evidence="2">Uncharacterized protein</fullName>
    </submittedName>
</protein>
<proteinExistence type="predicted"/>
<dbReference type="EMBL" id="OV725077">
    <property type="protein sequence ID" value="CAH1390182.1"/>
    <property type="molecule type" value="Genomic_DNA"/>
</dbReference>
<accession>A0A9P0H2J4</accession>
<gene>
    <name evidence="2" type="ORF">NEZAVI_LOCUS1425</name>
</gene>
<evidence type="ECO:0000256" key="1">
    <source>
        <dbReference type="SAM" id="MobiDB-lite"/>
    </source>
</evidence>
<dbReference type="AlphaFoldDB" id="A0A9P0H2J4"/>
<dbReference type="Proteomes" id="UP001152798">
    <property type="component" value="Chromosome 1"/>
</dbReference>